<dbReference type="Gene3D" id="3.30.300.90">
    <property type="entry name" value="BolA-like"/>
    <property type="match status" value="1"/>
</dbReference>
<evidence type="ECO:0000313" key="3">
    <source>
        <dbReference type="Proteomes" id="UP000071778"/>
    </source>
</evidence>
<sequence length="93" mass="10241">MNNQRLDTIRNKLTATFSPLECLVEDESALHVGHAGAASGGGHYKVRIVSTVFEGQNRLNRHRLVYDCLAEMMHTEIHALAINALAPSETKAK</sequence>
<evidence type="ECO:0000313" key="2">
    <source>
        <dbReference type="EMBL" id="AMP09758.1"/>
    </source>
</evidence>
<dbReference type="GO" id="GO:0016226">
    <property type="term" value="P:iron-sulfur cluster assembly"/>
    <property type="evidence" value="ECO:0007669"/>
    <property type="project" value="TreeGrafter"/>
</dbReference>
<dbReference type="AlphaFoldDB" id="A0A127QI65"/>
<dbReference type="InterPro" id="IPR036065">
    <property type="entry name" value="BolA-like_sf"/>
</dbReference>
<gene>
    <name evidence="2" type="ORF">CAter282_1995</name>
</gene>
<organism evidence="2 3">
    <name type="scientific">Collimonas arenae</name>
    <dbReference type="NCBI Taxonomy" id="279058"/>
    <lineage>
        <taxon>Bacteria</taxon>
        <taxon>Pseudomonadati</taxon>
        <taxon>Pseudomonadota</taxon>
        <taxon>Betaproteobacteria</taxon>
        <taxon>Burkholderiales</taxon>
        <taxon>Oxalobacteraceae</taxon>
        <taxon>Collimonas</taxon>
    </lineage>
</organism>
<comment type="similarity">
    <text evidence="1">Belongs to the BolA/IbaG family.</text>
</comment>
<evidence type="ECO:0000256" key="1">
    <source>
        <dbReference type="RuleBase" id="RU003860"/>
    </source>
</evidence>
<proteinExistence type="inferred from homology"/>
<dbReference type="InterPro" id="IPR002634">
    <property type="entry name" value="BolA"/>
</dbReference>
<dbReference type="OrthoDB" id="5296536at2"/>
<dbReference type="RefSeq" id="WP_061533201.1">
    <property type="nucleotide sequence ID" value="NZ_CP013233.1"/>
</dbReference>
<keyword evidence="3" id="KW-1185">Reference proteome</keyword>
<protein>
    <submittedName>
        <fullName evidence="2">BolA-like family protein</fullName>
    </submittedName>
</protein>
<reference evidence="2 3" key="1">
    <citation type="submission" date="2015-11" db="EMBL/GenBank/DDBJ databases">
        <title>Exploring the genomic traits of fungus-feeding bacterial genus Collimonas.</title>
        <authorList>
            <person name="Song C."/>
            <person name="Schmidt R."/>
            <person name="de Jager V."/>
            <person name="Krzyzanowska D."/>
            <person name="Jongedijk E."/>
            <person name="Cankar K."/>
            <person name="Beekwilder J."/>
            <person name="van Veen A."/>
            <person name="de Boer W."/>
            <person name="van Veen J.A."/>
            <person name="Garbeva P."/>
        </authorList>
    </citation>
    <scope>NUCLEOTIDE SEQUENCE [LARGE SCALE GENOMIC DNA]</scope>
    <source>
        <strain evidence="2 3">Ter282</strain>
    </source>
</reference>
<dbReference type="Pfam" id="PF01722">
    <property type="entry name" value="BolA"/>
    <property type="match status" value="1"/>
</dbReference>
<dbReference type="PANTHER" id="PTHR46230">
    <property type="match status" value="1"/>
</dbReference>
<dbReference type="EMBL" id="CP013235">
    <property type="protein sequence ID" value="AMP09758.1"/>
    <property type="molecule type" value="Genomic_DNA"/>
</dbReference>
<name>A0A127QI65_9BURK</name>
<accession>A0A127QI65</accession>
<dbReference type="PIRSF" id="PIRSF003113">
    <property type="entry name" value="BolA"/>
    <property type="match status" value="1"/>
</dbReference>
<dbReference type="SUPFAM" id="SSF82657">
    <property type="entry name" value="BolA-like"/>
    <property type="match status" value="1"/>
</dbReference>
<dbReference type="PANTHER" id="PTHR46230:SF7">
    <property type="entry name" value="BOLA-LIKE PROTEIN 1"/>
    <property type="match status" value="1"/>
</dbReference>
<dbReference type="Proteomes" id="UP000071778">
    <property type="component" value="Chromosome"/>
</dbReference>
<dbReference type="PATRIC" id="fig|279058.17.peg.2138"/>